<dbReference type="InterPro" id="IPR036192">
    <property type="entry name" value="Cell_div_ZapA-like_sf"/>
</dbReference>
<dbReference type="GO" id="GO:0051301">
    <property type="term" value="P:cell division"/>
    <property type="evidence" value="ECO:0007669"/>
    <property type="project" value="UniProtKB-KW"/>
</dbReference>
<keyword evidence="1" id="KW-0131">Cell cycle</keyword>
<dbReference type="Proteomes" id="UP001324634">
    <property type="component" value="Chromosome"/>
</dbReference>
<dbReference type="Pfam" id="PF05164">
    <property type="entry name" value="ZapA"/>
    <property type="match status" value="1"/>
</dbReference>
<gene>
    <name evidence="1" type="primary">zapA</name>
    <name evidence="1" type="ORF">SOO65_02795</name>
</gene>
<dbReference type="RefSeq" id="WP_321396580.1">
    <property type="nucleotide sequence ID" value="NZ_CP139487.1"/>
</dbReference>
<evidence type="ECO:0000313" key="2">
    <source>
        <dbReference type="Proteomes" id="UP001324634"/>
    </source>
</evidence>
<dbReference type="EMBL" id="CP139487">
    <property type="protein sequence ID" value="WPU65664.1"/>
    <property type="molecule type" value="Genomic_DNA"/>
</dbReference>
<dbReference type="InterPro" id="IPR007838">
    <property type="entry name" value="Cell_div_ZapA-like"/>
</dbReference>
<organism evidence="1 2">
    <name type="scientific">Peredibacter starrii</name>
    <dbReference type="NCBI Taxonomy" id="28202"/>
    <lineage>
        <taxon>Bacteria</taxon>
        <taxon>Pseudomonadati</taxon>
        <taxon>Bdellovibrionota</taxon>
        <taxon>Bacteriovoracia</taxon>
        <taxon>Bacteriovoracales</taxon>
        <taxon>Bacteriovoracaceae</taxon>
        <taxon>Peredibacter</taxon>
    </lineage>
</organism>
<dbReference type="KEGG" id="psti:SOO65_02795"/>
<accession>A0AAX4HRX4</accession>
<protein>
    <submittedName>
        <fullName evidence="1">Cell division protein ZapA</fullName>
    </submittedName>
</protein>
<evidence type="ECO:0000313" key="1">
    <source>
        <dbReference type="EMBL" id="WPU65664.1"/>
    </source>
</evidence>
<dbReference type="SUPFAM" id="SSF102829">
    <property type="entry name" value="Cell division protein ZapA-like"/>
    <property type="match status" value="1"/>
</dbReference>
<sequence>MTESQEKEFNVLGCKVKLRPDQNDSHNAKAVIDLVMSEIQDLKMKRPLLKDTDVAVLVALKIATEKLQLEDEYKSNILKLENSLESVLELVSVEAN</sequence>
<name>A0AAX4HRX4_9BACT</name>
<proteinExistence type="predicted"/>
<keyword evidence="2" id="KW-1185">Reference proteome</keyword>
<dbReference type="AlphaFoldDB" id="A0AAX4HRX4"/>
<reference evidence="1 2" key="1">
    <citation type="submission" date="2023-11" db="EMBL/GenBank/DDBJ databases">
        <title>Peredibacter starrii A3.12.</title>
        <authorList>
            <person name="Mitchell R.J."/>
        </authorList>
    </citation>
    <scope>NUCLEOTIDE SEQUENCE [LARGE SCALE GENOMIC DNA]</scope>
    <source>
        <strain evidence="1 2">A3.12</strain>
    </source>
</reference>
<keyword evidence="1" id="KW-0132">Cell division</keyword>